<keyword evidence="4" id="KW-0862">Zinc</keyword>
<evidence type="ECO:0000256" key="3">
    <source>
        <dbReference type="ARBA" id="ARBA00022771"/>
    </source>
</evidence>
<comment type="caution">
    <text evidence="6">The sequence shown here is derived from an EMBL/GenBank/DDBJ whole genome shotgun (WGS) entry which is preliminary data.</text>
</comment>
<organism evidence="6 7">
    <name type="scientific">Mugilogobius chulae</name>
    <name type="common">yellowstripe goby</name>
    <dbReference type="NCBI Taxonomy" id="88201"/>
    <lineage>
        <taxon>Eukaryota</taxon>
        <taxon>Metazoa</taxon>
        <taxon>Chordata</taxon>
        <taxon>Craniata</taxon>
        <taxon>Vertebrata</taxon>
        <taxon>Euteleostomi</taxon>
        <taxon>Actinopterygii</taxon>
        <taxon>Neopterygii</taxon>
        <taxon>Teleostei</taxon>
        <taxon>Neoteleostei</taxon>
        <taxon>Acanthomorphata</taxon>
        <taxon>Gobiaria</taxon>
        <taxon>Gobiiformes</taxon>
        <taxon>Gobioidei</taxon>
        <taxon>Gobiidae</taxon>
        <taxon>Gobionellinae</taxon>
        <taxon>Mugilogobius</taxon>
    </lineage>
</organism>
<reference evidence="7" key="1">
    <citation type="submission" date="2024-04" db="EMBL/GenBank/DDBJ databases">
        <title>Salinicola lusitanus LLJ914,a marine bacterium isolated from the Okinawa Trough.</title>
        <authorList>
            <person name="Li J."/>
        </authorList>
    </citation>
    <scope>NUCLEOTIDE SEQUENCE [LARGE SCALE GENOMIC DNA]</scope>
</reference>
<protein>
    <submittedName>
        <fullName evidence="6">Uncharacterized protein</fullName>
    </submittedName>
</protein>
<evidence type="ECO:0000256" key="5">
    <source>
        <dbReference type="ARBA" id="ARBA00023242"/>
    </source>
</evidence>
<dbReference type="GO" id="GO:0005634">
    <property type="term" value="C:nucleus"/>
    <property type="evidence" value="ECO:0007669"/>
    <property type="project" value="UniProtKB-SubCell"/>
</dbReference>
<evidence type="ECO:0000313" key="6">
    <source>
        <dbReference type="EMBL" id="KAK7901399.1"/>
    </source>
</evidence>
<keyword evidence="3" id="KW-0863">Zinc-finger</keyword>
<dbReference type="PANTHER" id="PTHR46481">
    <property type="entry name" value="ZINC FINGER BED DOMAIN-CONTAINING PROTEIN 4"/>
    <property type="match status" value="1"/>
</dbReference>
<dbReference type="EMBL" id="JBBPFD010000013">
    <property type="protein sequence ID" value="KAK7901399.1"/>
    <property type="molecule type" value="Genomic_DNA"/>
</dbReference>
<dbReference type="InterPro" id="IPR052035">
    <property type="entry name" value="ZnF_BED_domain_contain"/>
</dbReference>
<dbReference type="PANTHER" id="PTHR46481:SF10">
    <property type="entry name" value="ZINC FINGER BED DOMAIN-CONTAINING PROTEIN 39"/>
    <property type="match status" value="1"/>
</dbReference>
<evidence type="ECO:0000256" key="1">
    <source>
        <dbReference type="ARBA" id="ARBA00004123"/>
    </source>
</evidence>
<comment type="subcellular location">
    <subcellularLocation>
        <location evidence="1">Nucleus</location>
    </subcellularLocation>
</comment>
<evidence type="ECO:0000256" key="2">
    <source>
        <dbReference type="ARBA" id="ARBA00022723"/>
    </source>
</evidence>
<evidence type="ECO:0000313" key="7">
    <source>
        <dbReference type="Proteomes" id="UP001460270"/>
    </source>
</evidence>
<evidence type="ECO:0000256" key="4">
    <source>
        <dbReference type="ARBA" id="ARBA00022833"/>
    </source>
</evidence>
<name>A0AAW0NMB8_9GOBI</name>
<dbReference type="GO" id="GO:0008270">
    <property type="term" value="F:zinc ion binding"/>
    <property type="evidence" value="ECO:0007669"/>
    <property type="project" value="UniProtKB-KW"/>
</dbReference>
<proteinExistence type="predicted"/>
<dbReference type="SUPFAM" id="SSF53098">
    <property type="entry name" value="Ribonuclease H-like"/>
    <property type="match status" value="1"/>
</dbReference>
<dbReference type="InterPro" id="IPR012337">
    <property type="entry name" value="RNaseH-like_sf"/>
</dbReference>
<accession>A0AAW0NMB8</accession>
<sequence>MLNSVEPRYKIPSRRHFTDTVMPDLYKDAKEKTLKSLEKASRISLTCDAWTSVETDSCVTVTAHFISKDWRLVLHVLQTRIMYESHTGANIAELKRRVANEWKFPTSSELVFVTDNASNMVVAAQLGELVHVRCYAHTLNLASQRALRLPSVAKLLGKIRRITTPSQEIQRGAGKKTLHLASALDPRFKDLPFLSEEKRVEIFSQVAAEAVALEILYAGGGRMNLCILCFPD</sequence>
<gene>
    <name evidence="6" type="ORF">WMY93_018168</name>
</gene>
<keyword evidence="2" id="KW-0479">Metal-binding</keyword>
<keyword evidence="7" id="KW-1185">Reference proteome</keyword>
<keyword evidence="5" id="KW-0539">Nucleus</keyword>
<dbReference type="AlphaFoldDB" id="A0AAW0NMB8"/>
<dbReference type="Proteomes" id="UP001460270">
    <property type="component" value="Unassembled WGS sequence"/>
</dbReference>